<organism evidence="2 3">
    <name type="scientific">Brassica napus</name>
    <name type="common">Rape</name>
    <dbReference type="NCBI Taxonomy" id="3708"/>
    <lineage>
        <taxon>Eukaryota</taxon>
        <taxon>Viridiplantae</taxon>
        <taxon>Streptophyta</taxon>
        <taxon>Embryophyta</taxon>
        <taxon>Tracheophyta</taxon>
        <taxon>Spermatophyta</taxon>
        <taxon>Magnoliopsida</taxon>
        <taxon>eudicotyledons</taxon>
        <taxon>Gunneridae</taxon>
        <taxon>Pentapetalae</taxon>
        <taxon>rosids</taxon>
        <taxon>malvids</taxon>
        <taxon>Brassicales</taxon>
        <taxon>Brassicaceae</taxon>
        <taxon>Brassiceae</taxon>
        <taxon>Brassica</taxon>
    </lineage>
</organism>
<reference evidence="2" key="2">
    <citation type="submission" date="2014-06" db="EMBL/GenBank/DDBJ databases">
        <authorList>
            <person name="Genoscope - CEA"/>
        </authorList>
    </citation>
    <scope>NUCLEOTIDE SEQUENCE</scope>
</reference>
<protein>
    <submittedName>
        <fullName evidence="1">(rape) hypothetical protein</fullName>
    </submittedName>
    <submittedName>
        <fullName evidence="2">BnaC07g12010D protein</fullName>
    </submittedName>
</protein>
<sequence>MKRKRRDSMELTPSETGFWHRKATLGVGFLKKIKFLEAEASVDQWLRGRFSRCAIRVAGLIIAIGDGKNLWERKD</sequence>
<reference evidence="2 3" key="1">
    <citation type="journal article" date="2014" name="Science">
        <title>Plant genetics. Early allopolyploid evolution in the post-Neolithic Brassica napus oilseed genome.</title>
        <authorList>
            <person name="Chalhoub B."/>
            <person name="Denoeud F."/>
            <person name="Liu S."/>
            <person name="Parkin I.A."/>
            <person name="Tang H."/>
            <person name="Wang X."/>
            <person name="Chiquet J."/>
            <person name="Belcram H."/>
            <person name="Tong C."/>
            <person name="Samans B."/>
            <person name="Correa M."/>
            <person name="Da Silva C."/>
            <person name="Just J."/>
            <person name="Falentin C."/>
            <person name="Koh C.S."/>
            <person name="Le Clainche I."/>
            <person name="Bernard M."/>
            <person name="Bento P."/>
            <person name="Noel B."/>
            <person name="Labadie K."/>
            <person name="Alberti A."/>
            <person name="Charles M."/>
            <person name="Arnaud D."/>
            <person name="Guo H."/>
            <person name="Daviaud C."/>
            <person name="Alamery S."/>
            <person name="Jabbari K."/>
            <person name="Zhao M."/>
            <person name="Edger P.P."/>
            <person name="Chelaifa H."/>
            <person name="Tack D."/>
            <person name="Lassalle G."/>
            <person name="Mestiri I."/>
            <person name="Schnel N."/>
            <person name="Le Paslier M.C."/>
            <person name="Fan G."/>
            <person name="Renault V."/>
            <person name="Bayer P.E."/>
            <person name="Golicz A.A."/>
            <person name="Manoli S."/>
            <person name="Lee T.H."/>
            <person name="Thi V.H."/>
            <person name="Chalabi S."/>
            <person name="Hu Q."/>
            <person name="Fan C."/>
            <person name="Tollenaere R."/>
            <person name="Lu Y."/>
            <person name="Battail C."/>
            <person name="Shen J."/>
            <person name="Sidebottom C.H."/>
            <person name="Wang X."/>
            <person name="Canaguier A."/>
            <person name="Chauveau A."/>
            <person name="Berard A."/>
            <person name="Deniot G."/>
            <person name="Guan M."/>
            <person name="Liu Z."/>
            <person name="Sun F."/>
            <person name="Lim Y.P."/>
            <person name="Lyons E."/>
            <person name="Town C.D."/>
            <person name="Bancroft I."/>
            <person name="Wang X."/>
            <person name="Meng J."/>
            <person name="Ma J."/>
            <person name="Pires J.C."/>
            <person name="King G.J."/>
            <person name="Brunel D."/>
            <person name="Delourme R."/>
            <person name="Renard M."/>
            <person name="Aury J.M."/>
            <person name="Adams K.L."/>
            <person name="Batley J."/>
            <person name="Snowdon R.J."/>
            <person name="Tost J."/>
            <person name="Edwards D."/>
            <person name="Zhou Y."/>
            <person name="Hua W."/>
            <person name="Sharpe A.G."/>
            <person name="Paterson A.H."/>
            <person name="Guan C."/>
            <person name="Wincker P."/>
        </authorList>
    </citation>
    <scope>NUCLEOTIDE SEQUENCE [LARGE SCALE GENOMIC DNA]</scope>
    <source>
        <strain evidence="3">cv. Darmor-bzh</strain>
    </source>
</reference>
<reference evidence="1" key="3">
    <citation type="submission" date="2021-01" db="EMBL/GenBank/DDBJ databases">
        <authorList>
            <consortium name="Genoscope - CEA"/>
            <person name="William W."/>
        </authorList>
    </citation>
    <scope>NUCLEOTIDE SEQUENCE</scope>
</reference>
<dbReference type="Gramene" id="CDY20534">
    <property type="protein sequence ID" value="CDY20534"/>
    <property type="gene ID" value="GSBRNA2T00012658001"/>
</dbReference>
<keyword evidence="3" id="KW-1185">Reference proteome</keyword>
<proteinExistence type="predicted"/>
<gene>
    <name evidence="2" type="primary">BnaC07g12010D</name>
    <name evidence="1" type="ORF">DARMORV10_C07P18990.1</name>
    <name evidence="2" type="ORF">GSBRNA2T00012658001</name>
</gene>
<dbReference type="Proteomes" id="UP000028999">
    <property type="component" value="Unassembled WGS sequence"/>
</dbReference>
<dbReference type="Proteomes" id="UP001295469">
    <property type="component" value="Chromosome C07"/>
</dbReference>
<evidence type="ECO:0000313" key="2">
    <source>
        <dbReference type="EMBL" id="CDY20534.1"/>
    </source>
</evidence>
<evidence type="ECO:0000313" key="1">
    <source>
        <dbReference type="EMBL" id="CAF1975006.1"/>
    </source>
</evidence>
<dbReference type="AlphaFoldDB" id="A0A078G5D4"/>
<evidence type="ECO:0000313" key="3">
    <source>
        <dbReference type="Proteomes" id="UP000028999"/>
    </source>
</evidence>
<accession>A0A078G5D4</accession>
<dbReference type="EMBL" id="LK032109">
    <property type="protein sequence ID" value="CDY20534.1"/>
    <property type="molecule type" value="Genomic_DNA"/>
</dbReference>
<dbReference type="PaxDb" id="3708-A0A078G5D4"/>
<name>A0A078G5D4_BRANA</name>
<dbReference type="EMBL" id="HG994371">
    <property type="protein sequence ID" value="CAF1975006.1"/>
    <property type="molecule type" value="Genomic_DNA"/>
</dbReference>